<evidence type="ECO:0000256" key="4">
    <source>
        <dbReference type="ARBA" id="ARBA00022692"/>
    </source>
</evidence>
<dbReference type="GO" id="GO:0015075">
    <property type="term" value="F:monoatomic ion transmembrane transporter activity"/>
    <property type="evidence" value="ECO:0007669"/>
    <property type="project" value="InterPro"/>
</dbReference>
<evidence type="ECO:0000256" key="1">
    <source>
        <dbReference type="ARBA" id="ARBA00004225"/>
    </source>
</evidence>
<dbReference type="Proteomes" id="UP001233999">
    <property type="component" value="Unassembled WGS sequence"/>
</dbReference>
<name>A0AAD7Z447_DIPPU</name>
<keyword evidence="4 9" id="KW-0812">Transmembrane</keyword>
<dbReference type="GO" id="GO:0031966">
    <property type="term" value="C:mitochondrial membrane"/>
    <property type="evidence" value="ECO:0007669"/>
    <property type="project" value="UniProtKB-SubCell"/>
</dbReference>
<evidence type="ECO:0000256" key="3">
    <source>
        <dbReference type="ARBA" id="ARBA00022448"/>
    </source>
</evidence>
<evidence type="ECO:0000256" key="7">
    <source>
        <dbReference type="ARBA" id="ARBA00023128"/>
    </source>
</evidence>
<comment type="similarity">
    <text evidence="2">Belongs to the sideroflexin family.</text>
</comment>
<comment type="caution">
    <text evidence="10">The sequence shown here is derived from an EMBL/GenBank/DDBJ whole genome shotgun (WGS) entry which is preliminary data.</text>
</comment>
<keyword evidence="8 9" id="KW-0472">Membrane</keyword>
<accession>A0AAD7Z447</accession>
<comment type="subcellular location">
    <subcellularLocation>
        <location evidence="1">Mitochondrion membrane</location>
        <topology evidence="1">Multi-pass membrane protein</topology>
    </subcellularLocation>
</comment>
<dbReference type="InterPro" id="IPR004686">
    <property type="entry name" value="Mtc"/>
</dbReference>
<dbReference type="GO" id="GO:0006865">
    <property type="term" value="P:amino acid transport"/>
    <property type="evidence" value="ECO:0007669"/>
    <property type="project" value="UniProtKB-KW"/>
</dbReference>
<dbReference type="EMBL" id="JASPKZ010010680">
    <property type="protein sequence ID" value="KAJ9573784.1"/>
    <property type="molecule type" value="Genomic_DNA"/>
</dbReference>
<keyword evidence="7" id="KW-0496">Mitochondrion</keyword>
<organism evidence="10 11">
    <name type="scientific">Diploptera punctata</name>
    <name type="common">Pacific beetle cockroach</name>
    <dbReference type="NCBI Taxonomy" id="6984"/>
    <lineage>
        <taxon>Eukaryota</taxon>
        <taxon>Metazoa</taxon>
        <taxon>Ecdysozoa</taxon>
        <taxon>Arthropoda</taxon>
        <taxon>Hexapoda</taxon>
        <taxon>Insecta</taxon>
        <taxon>Pterygota</taxon>
        <taxon>Neoptera</taxon>
        <taxon>Polyneoptera</taxon>
        <taxon>Dictyoptera</taxon>
        <taxon>Blattodea</taxon>
        <taxon>Blaberoidea</taxon>
        <taxon>Blaberidae</taxon>
        <taxon>Diplopterinae</taxon>
        <taxon>Diploptera</taxon>
    </lineage>
</organism>
<reference evidence="10" key="1">
    <citation type="journal article" date="2023" name="IScience">
        <title>Live-bearing cockroach genome reveals convergent evolutionary mechanisms linked to viviparity in insects and beyond.</title>
        <authorList>
            <person name="Fouks B."/>
            <person name="Harrison M.C."/>
            <person name="Mikhailova A.A."/>
            <person name="Marchal E."/>
            <person name="English S."/>
            <person name="Carruthers M."/>
            <person name="Jennings E.C."/>
            <person name="Chiamaka E.L."/>
            <person name="Frigard R.A."/>
            <person name="Pippel M."/>
            <person name="Attardo G.M."/>
            <person name="Benoit J.B."/>
            <person name="Bornberg-Bauer E."/>
            <person name="Tobe S.S."/>
        </authorList>
    </citation>
    <scope>NUCLEOTIDE SEQUENCE</scope>
    <source>
        <strain evidence="10">Stay&amp;Tobe</strain>
    </source>
</reference>
<feature type="transmembrane region" description="Helical" evidence="9">
    <location>
        <begin position="50"/>
        <end position="66"/>
    </location>
</feature>
<evidence type="ECO:0000256" key="6">
    <source>
        <dbReference type="ARBA" id="ARBA00022989"/>
    </source>
</evidence>
<protein>
    <submittedName>
        <fullName evidence="10">Uncharacterized protein</fullName>
    </submittedName>
</protein>
<feature type="transmembrane region" description="Helical" evidence="9">
    <location>
        <begin position="78"/>
        <end position="99"/>
    </location>
</feature>
<evidence type="ECO:0000256" key="8">
    <source>
        <dbReference type="ARBA" id="ARBA00023136"/>
    </source>
</evidence>
<evidence type="ECO:0000313" key="10">
    <source>
        <dbReference type="EMBL" id="KAJ9573784.1"/>
    </source>
</evidence>
<feature type="non-terminal residue" evidence="10">
    <location>
        <position position="197"/>
    </location>
</feature>
<proteinExistence type="inferred from homology"/>
<evidence type="ECO:0000256" key="5">
    <source>
        <dbReference type="ARBA" id="ARBA00022970"/>
    </source>
</evidence>
<keyword evidence="11" id="KW-1185">Reference proteome</keyword>
<dbReference type="Pfam" id="PF03820">
    <property type="entry name" value="SFXNs"/>
    <property type="match status" value="1"/>
</dbReference>
<evidence type="ECO:0000256" key="9">
    <source>
        <dbReference type="SAM" id="Phobius"/>
    </source>
</evidence>
<reference evidence="10" key="2">
    <citation type="submission" date="2023-05" db="EMBL/GenBank/DDBJ databases">
        <authorList>
            <person name="Fouks B."/>
        </authorList>
    </citation>
    <scope>NUCLEOTIDE SEQUENCE</scope>
    <source>
        <strain evidence="10">Stay&amp;Tobe</strain>
        <tissue evidence="10">Testes</tissue>
    </source>
</reference>
<gene>
    <name evidence="10" type="ORF">L9F63_008821</name>
</gene>
<evidence type="ECO:0000256" key="2">
    <source>
        <dbReference type="ARBA" id="ARBA00005974"/>
    </source>
</evidence>
<sequence>FVSFEADFHVFYLHKVAESLDQLQNPDSTGTRFFDLPGFSTYIHLTLRDLLNGYICGCATSILITVGHKKIFKHYSPFIRSLAPVSGVVFATCLSIPIMRNRNISDKMPDFCGYNIKHRVSHLTLYCTTELPESIQFNFDKSRMARSEETRVCLGVKKYEDGADIDIQFSWRLLKVLDHLKSQCFQTTQHRGQEVAT</sequence>
<keyword evidence="6 9" id="KW-1133">Transmembrane helix</keyword>
<dbReference type="AlphaFoldDB" id="A0AAD7Z447"/>
<evidence type="ECO:0000313" key="11">
    <source>
        <dbReference type="Proteomes" id="UP001233999"/>
    </source>
</evidence>
<keyword evidence="3" id="KW-0813">Transport</keyword>
<keyword evidence="5" id="KW-0029">Amino-acid transport</keyword>